<comment type="subcellular location">
    <subcellularLocation>
        <location evidence="1">Nucleus</location>
    </subcellularLocation>
</comment>
<protein>
    <recommendedName>
        <fullName evidence="7">PSP proline-rich domain-containing protein</fullName>
    </recommendedName>
</protein>
<dbReference type="Pfam" id="PF04046">
    <property type="entry name" value="PSP"/>
    <property type="match status" value="1"/>
</dbReference>
<evidence type="ECO:0000313" key="8">
    <source>
        <dbReference type="EMBL" id="KAK9714095.1"/>
    </source>
</evidence>
<feature type="compositionally biased region" description="Basic and acidic residues" evidence="6">
    <location>
        <begin position="479"/>
        <end position="492"/>
    </location>
</feature>
<dbReference type="InterPro" id="IPR052115">
    <property type="entry name" value="NEXT_complex_subunit_ZCCHC8"/>
</dbReference>
<dbReference type="GO" id="GO:0008270">
    <property type="term" value="F:zinc ion binding"/>
    <property type="evidence" value="ECO:0007669"/>
    <property type="project" value="UniProtKB-KW"/>
</dbReference>
<evidence type="ECO:0000259" key="7">
    <source>
        <dbReference type="SMART" id="SM00581"/>
    </source>
</evidence>
<dbReference type="EMBL" id="JBDFQZ010000006">
    <property type="protein sequence ID" value="KAK9714095.1"/>
    <property type="molecule type" value="Genomic_DNA"/>
</dbReference>
<feature type="region of interest" description="Disordered" evidence="6">
    <location>
        <begin position="422"/>
        <end position="598"/>
    </location>
</feature>
<accession>A0AAW1KA11</accession>
<evidence type="ECO:0000256" key="4">
    <source>
        <dbReference type="ARBA" id="ARBA00022833"/>
    </source>
</evidence>
<keyword evidence="5" id="KW-0539">Nucleus</keyword>
<keyword evidence="3" id="KW-0863">Zinc-finger</keyword>
<dbReference type="SMART" id="SM00581">
    <property type="entry name" value="PSP"/>
    <property type="match status" value="1"/>
</dbReference>
<evidence type="ECO:0000256" key="2">
    <source>
        <dbReference type="ARBA" id="ARBA00022723"/>
    </source>
</evidence>
<keyword evidence="2" id="KW-0479">Metal-binding</keyword>
<feature type="compositionally biased region" description="Acidic residues" evidence="6">
    <location>
        <begin position="1"/>
        <end position="15"/>
    </location>
</feature>
<dbReference type="GO" id="GO:0071013">
    <property type="term" value="C:catalytic step 2 spliceosome"/>
    <property type="evidence" value="ECO:0007669"/>
    <property type="project" value="TreeGrafter"/>
</dbReference>
<feature type="region of interest" description="Disordered" evidence="6">
    <location>
        <begin position="1"/>
        <end position="50"/>
    </location>
</feature>
<dbReference type="PANTHER" id="PTHR13316">
    <property type="entry name" value="ZINC FINGER, CCHC DOMAIN CONTAINING 8"/>
    <property type="match status" value="1"/>
</dbReference>
<evidence type="ECO:0000256" key="6">
    <source>
        <dbReference type="SAM" id="MobiDB-lite"/>
    </source>
</evidence>
<organism evidence="8 9">
    <name type="scientific">Saponaria officinalis</name>
    <name type="common">Common soapwort</name>
    <name type="synonym">Lychnis saponaria</name>
    <dbReference type="NCBI Taxonomy" id="3572"/>
    <lineage>
        <taxon>Eukaryota</taxon>
        <taxon>Viridiplantae</taxon>
        <taxon>Streptophyta</taxon>
        <taxon>Embryophyta</taxon>
        <taxon>Tracheophyta</taxon>
        <taxon>Spermatophyta</taxon>
        <taxon>Magnoliopsida</taxon>
        <taxon>eudicotyledons</taxon>
        <taxon>Gunneridae</taxon>
        <taxon>Pentapetalae</taxon>
        <taxon>Caryophyllales</taxon>
        <taxon>Caryophyllaceae</taxon>
        <taxon>Caryophylleae</taxon>
        <taxon>Saponaria</taxon>
    </lineage>
</organism>
<evidence type="ECO:0000313" key="9">
    <source>
        <dbReference type="Proteomes" id="UP001443914"/>
    </source>
</evidence>
<dbReference type="PANTHER" id="PTHR13316:SF0">
    <property type="entry name" value="ZINC FINGER CCHC DOMAIN-CONTAINING PROTEIN 8"/>
    <property type="match status" value="1"/>
</dbReference>
<comment type="caution">
    <text evidence="8">The sequence shown here is derived from an EMBL/GenBank/DDBJ whole genome shotgun (WGS) entry which is preliminary data.</text>
</comment>
<dbReference type="GO" id="GO:0003723">
    <property type="term" value="F:RNA binding"/>
    <property type="evidence" value="ECO:0007669"/>
    <property type="project" value="TreeGrafter"/>
</dbReference>
<keyword evidence="4" id="KW-0862">Zinc</keyword>
<feature type="compositionally biased region" description="Basic and acidic residues" evidence="6">
    <location>
        <begin position="16"/>
        <end position="38"/>
    </location>
</feature>
<proteinExistence type="predicted"/>
<evidence type="ECO:0000256" key="1">
    <source>
        <dbReference type="ARBA" id="ARBA00004123"/>
    </source>
</evidence>
<feature type="region of interest" description="Disordered" evidence="6">
    <location>
        <begin position="309"/>
        <end position="348"/>
    </location>
</feature>
<dbReference type="Proteomes" id="UP001443914">
    <property type="component" value="Unassembled WGS sequence"/>
</dbReference>
<name>A0AAW1KA11_SAPOF</name>
<dbReference type="AlphaFoldDB" id="A0AAW1KA11"/>
<feature type="compositionally biased region" description="Basic and acidic residues" evidence="6">
    <location>
        <begin position="564"/>
        <end position="590"/>
    </location>
</feature>
<evidence type="ECO:0000256" key="3">
    <source>
        <dbReference type="ARBA" id="ARBA00022771"/>
    </source>
</evidence>
<dbReference type="InterPro" id="IPR006568">
    <property type="entry name" value="PSP_pro-rich"/>
</dbReference>
<evidence type="ECO:0000256" key="5">
    <source>
        <dbReference type="ARBA" id="ARBA00023242"/>
    </source>
</evidence>
<feature type="compositionally biased region" description="Basic and acidic residues" evidence="6">
    <location>
        <begin position="445"/>
        <end position="462"/>
    </location>
</feature>
<feature type="compositionally biased region" description="Polar residues" evidence="6">
    <location>
        <begin position="506"/>
        <end position="516"/>
    </location>
</feature>
<feature type="domain" description="PSP proline-rich" evidence="7">
    <location>
        <begin position="350"/>
        <end position="403"/>
    </location>
</feature>
<dbReference type="EMBL" id="JBDFQZ010000006">
    <property type="protein sequence ID" value="KAK9714097.1"/>
    <property type="molecule type" value="Genomic_DNA"/>
</dbReference>
<reference evidence="8 9" key="1">
    <citation type="submission" date="2024-03" db="EMBL/GenBank/DDBJ databases">
        <title>WGS assembly of Saponaria officinalis var. Norfolk2.</title>
        <authorList>
            <person name="Jenkins J."/>
            <person name="Shu S."/>
            <person name="Grimwood J."/>
            <person name="Barry K."/>
            <person name="Goodstein D."/>
            <person name="Schmutz J."/>
            <person name="Leebens-Mack J."/>
            <person name="Osbourn A."/>
        </authorList>
    </citation>
    <scope>NUCLEOTIDE SEQUENCE [LARGE SCALE GENOMIC DNA]</scope>
    <source>
        <strain evidence="9">cv. Norfolk2</strain>
        <strain evidence="8">JIC</strain>
        <tissue evidence="8">Leaf</tissue>
    </source>
</reference>
<keyword evidence="9" id="KW-1185">Reference proteome</keyword>
<gene>
    <name evidence="8" type="ORF">RND81_06G071600</name>
</gene>
<feature type="compositionally biased region" description="Polar residues" evidence="6">
    <location>
        <begin position="465"/>
        <end position="475"/>
    </location>
</feature>
<sequence length="598" mass="66867">MESEDVIPLPDESERDEANESSHEVGEAGEEGDVRAGESLRPSLDNADVEEGQFISTTEIDENAVIGSSFLPEEVDVRKADDTQISGDVNARFDNGCLNDAEVEEGQLIDMEIDENEVANSSILHDNIVIATRVVEANAESGNLPVENGCVTVPPSTDVASATSGTKRTRATFDEQQPSVQVKYYGLSRESKHKLEELLREWSEWHARHSSQRQDDGIQETGEETYFPALDIGTGKNSAVTFWLESEIRKPEDTDFIPVEDASVPLYDRGFSLGSISAEGLSNVEGGSEFLDAPRCFNCSSYSHSLKECPKPRNNDAVNNSRKQLKSKRNQTAGMRNPTRYYQDTPGGKYEGLRPGTLDAETRRLLGLGEADPPPWLNRMREIGYPPGYLEPEDENLPSGITIFADEEIKEEKEDGEILEPELGDVPRKMSVKYPGVNAPIPNNADEKVWAARSSNPDRHGNGDNGRSNRSSESNFRGRFREQNNQDFKDDDPLGFDRPSRYASRYNVSDFNSTSRSWREDYSRPRSPNNGRSTGERGRNDPSDSEDSLAYHLYSSFSYTSDRGLSDHKGVDVSKGERADYTPSSRDRDDKHRRHRER</sequence>